<name>A0A1K0JKW7_CUPNE</name>
<dbReference type="Pfam" id="PF24860">
    <property type="entry name" value="FdhE_C"/>
    <property type="match status" value="1"/>
</dbReference>
<protein>
    <recommendedName>
        <fullName evidence="2">FdhE C-terminal domain-containing protein</fullName>
    </recommendedName>
</protein>
<dbReference type="Gene3D" id="3.90.1670.10">
    <property type="entry name" value="FdhE-like domain"/>
    <property type="match status" value="1"/>
</dbReference>
<proteinExistence type="predicted"/>
<dbReference type="AlphaFoldDB" id="A0A1K0JKW7"/>
<dbReference type="PANTHER" id="PTHR37689:SF1">
    <property type="entry name" value="PROTEIN FDHE"/>
    <property type="match status" value="1"/>
</dbReference>
<evidence type="ECO:0000313" key="3">
    <source>
        <dbReference type="EMBL" id="SCU88269.1"/>
    </source>
</evidence>
<keyword evidence="1" id="KW-0963">Cytoplasm</keyword>
<reference evidence="3" key="1">
    <citation type="submission" date="2016-09" db="EMBL/GenBank/DDBJ databases">
        <authorList>
            <person name="Capua I."/>
            <person name="De Benedictis P."/>
            <person name="Joannis T."/>
            <person name="Lombin L.H."/>
            <person name="Cattoli G."/>
        </authorList>
    </citation>
    <scope>NUCLEOTIDE SEQUENCE</scope>
    <source>
        <strain evidence="3">B9</strain>
    </source>
</reference>
<dbReference type="InterPro" id="IPR024064">
    <property type="entry name" value="FdhE-like_sf"/>
</dbReference>
<dbReference type="InterPro" id="IPR006452">
    <property type="entry name" value="Formate_DH_accessory"/>
</dbReference>
<dbReference type="InterPro" id="IPR056796">
    <property type="entry name" value="FdhE_C"/>
</dbReference>
<dbReference type="GO" id="GO:0005829">
    <property type="term" value="C:cytosol"/>
    <property type="evidence" value="ECO:0007669"/>
    <property type="project" value="TreeGrafter"/>
</dbReference>
<sequence>MELNYLSFDTPEATVRAGSCGVCHGYLKVISLERDPQAEAVADDLATLALDELRDVRMTATGLRRNFAPMTETAFLTVIRGFWPENMEAAVMPGIGPVRHRRSR</sequence>
<accession>A0A1K0JKW7</accession>
<dbReference type="RefSeq" id="WP_340528379.1">
    <property type="nucleotide sequence ID" value="NZ_FMSH01000426.1"/>
</dbReference>
<dbReference type="GO" id="GO:0051604">
    <property type="term" value="P:protein maturation"/>
    <property type="evidence" value="ECO:0007669"/>
    <property type="project" value="TreeGrafter"/>
</dbReference>
<feature type="domain" description="FdhE C-terminal" evidence="2">
    <location>
        <begin position="3"/>
        <end position="65"/>
    </location>
</feature>
<evidence type="ECO:0000256" key="1">
    <source>
        <dbReference type="ARBA" id="ARBA00022490"/>
    </source>
</evidence>
<evidence type="ECO:0000259" key="2">
    <source>
        <dbReference type="Pfam" id="PF24860"/>
    </source>
</evidence>
<dbReference type="GO" id="GO:0008199">
    <property type="term" value="F:ferric iron binding"/>
    <property type="evidence" value="ECO:0007669"/>
    <property type="project" value="TreeGrafter"/>
</dbReference>
<dbReference type="SUPFAM" id="SSF144020">
    <property type="entry name" value="FdhE-like"/>
    <property type="match status" value="1"/>
</dbReference>
<organism evidence="3">
    <name type="scientific">Cupriavidus necator</name>
    <name type="common">Alcaligenes eutrophus</name>
    <name type="synonym">Ralstonia eutropha</name>
    <dbReference type="NCBI Taxonomy" id="106590"/>
    <lineage>
        <taxon>Bacteria</taxon>
        <taxon>Pseudomonadati</taxon>
        <taxon>Pseudomonadota</taxon>
        <taxon>Betaproteobacteria</taxon>
        <taxon>Burkholderiales</taxon>
        <taxon>Burkholderiaceae</taxon>
        <taxon>Cupriavidus</taxon>
    </lineage>
</organism>
<dbReference type="PANTHER" id="PTHR37689">
    <property type="entry name" value="PROTEIN FDHE"/>
    <property type="match status" value="1"/>
</dbReference>
<dbReference type="EMBL" id="FMSH01000426">
    <property type="protein sequence ID" value="SCU88269.1"/>
    <property type="molecule type" value="Genomic_DNA"/>
</dbReference>
<gene>
    <name evidence="3" type="ORF">CNECB9_4820031</name>
</gene>